<dbReference type="OrthoDB" id="527990at2759"/>
<gene>
    <name evidence="1" type="ORF">ANCCAN_03089</name>
</gene>
<dbReference type="SUPFAM" id="SSF55486">
    <property type="entry name" value="Metalloproteases ('zincins'), catalytic domain"/>
    <property type="match status" value="1"/>
</dbReference>
<evidence type="ECO:0000313" key="2">
    <source>
        <dbReference type="Proteomes" id="UP000252519"/>
    </source>
</evidence>
<proteinExistence type="predicted"/>
<dbReference type="EMBL" id="JOJR01000019">
    <property type="protein sequence ID" value="RCN50871.1"/>
    <property type="molecule type" value="Genomic_DNA"/>
</dbReference>
<name>A0A368H2P3_ANCCA</name>
<protein>
    <recommendedName>
        <fullName evidence="3">Leishmanolysin-like peptidase</fullName>
    </recommendedName>
</protein>
<sequence>MTPILSNVSNRFSYISAAILEETYFGDKPWYSVNRSAIRAEHDALWYGRRWGCTFAERSCFEFIAERVKNKKTTFPFCSQKDYESHEKTKLQIKISPKKILTAVLKCWSAPLIVRKGDAADNGIMPYTLSRDPDSFLRHRIGSHPLLRYCPVVADIVKDRFELPEGVIPV</sequence>
<keyword evidence="2" id="KW-1185">Reference proteome</keyword>
<comment type="caution">
    <text evidence="1">The sequence shown here is derived from an EMBL/GenBank/DDBJ whole genome shotgun (WGS) entry which is preliminary data.</text>
</comment>
<dbReference type="AlphaFoldDB" id="A0A368H2P3"/>
<accession>A0A368H2P3</accession>
<evidence type="ECO:0000313" key="1">
    <source>
        <dbReference type="EMBL" id="RCN50871.1"/>
    </source>
</evidence>
<reference evidence="1 2" key="1">
    <citation type="submission" date="2014-10" db="EMBL/GenBank/DDBJ databases">
        <title>Draft genome of the hookworm Ancylostoma caninum.</title>
        <authorList>
            <person name="Mitreva M."/>
        </authorList>
    </citation>
    <scope>NUCLEOTIDE SEQUENCE [LARGE SCALE GENOMIC DNA]</scope>
    <source>
        <strain evidence="1 2">Baltimore</strain>
    </source>
</reference>
<dbReference type="Proteomes" id="UP000252519">
    <property type="component" value="Unassembled WGS sequence"/>
</dbReference>
<dbReference type="Gene3D" id="3.90.132.10">
    <property type="entry name" value="Leishmanolysin , domain 2"/>
    <property type="match status" value="1"/>
</dbReference>
<evidence type="ECO:0008006" key="3">
    <source>
        <dbReference type="Google" id="ProtNLM"/>
    </source>
</evidence>
<organism evidence="1 2">
    <name type="scientific">Ancylostoma caninum</name>
    <name type="common">Dog hookworm</name>
    <dbReference type="NCBI Taxonomy" id="29170"/>
    <lineage>
        <taxon>Eukaryota</taxon>
        <taxon>Metazoa</taxon>
        <taxon>Ecdysozoa</taxon>
        <taxon>Nematoda</taxon>
        <taxon>Chromadorea</taxon>
        <taxon>Rhabditida</taxon>
        <taxon>Rhabditina</taxon>
        <taxon>Rhabditomorpha</taxon>
        <taxon>Strongyloidea</taxon>
        <taxon>Ancylostomatidae</taxon>
        <taxon>Ancylostomatinae</taxon>
        <taxon>Ancylostoma</taxon>
    </lineage>
</organism>